<reference evidence="7 8" key="1">
    <citation type="journal article" date="2017" name="Front. Microbiol.">
        <title>New Insights into the Diversity of the Genus Faecalibacterium.</title>
        <authorList>
            <person name="Benevides L."/>
            <person name="Burman S."/>
            <person name="Martin R."/>
            <person name="Robert V."/>
            <person name="Thomas M."/>
            <person name="Miquel S."/>
            <person name="Chain F."/>
            <person name="Sokol H."/>
            <person name="Bermudez-Humaran L.G."/>
            <person name="Morrison M."/>
            <person name="Langella P."/>
            <person name="Azevedo V.A."/>
            <person name="Chatel J.M."/>
            <person name="Soares S."/>
        </authorList>
    </citation>
    <scope>NUCLEOTIDE SEQUENCE [LARGE SCALE GENOMIC DNA]</scope>
    <source>
        <strain evidence="7 8">AHMP21</strain>
    </source>
</reference>
<evidence type="ECO:0000256" key="3">
    <source>
        <dbReference type="ARBA" id="ARBA00022989"/>
    </source>
</evidence>
<dbReference type="GO" id="GO:0016020">
    <property type="term" value="C:membrane"/>
    <property type="evidence" value="ECO:0007669"/>
    <property type="project" value="UniProtKB-SubCell"/>
</dbReference>
<organism evidence="7 8">
    <name type="scientific">Faecalibacterium prausnitzii</name>
    <dbReference type="NCBI Taxonomy" id="853"/>
    <lineage>
        <taxon>Bacteria</taxon>
        <taxon>Bacillati</taxon>
        <taxon>Bacillota</taxon>
        <taxon>Clostridia</taxon>
        <taxon>Eubacteriales</taxon>
        <taxon>Oscillospiraceae</taxon>
        <taxon>Faecalibacterium</taxon>
    </lineage>
</organism>
<evidence type="ECO:0000313" key="8">
    <source>
        <dbReference type="Proteomes" id="UP000220904"/>
    </source>
</evidence>
<name>A0A2A7B4S9_9FIRM</name>
<feature type="transmembrane region" description="Helical" evidence="5">
    <location>
        <begin position="179"/>
        <end position="212"/>
    </location>
</feature>
<dbReference type="InterPro" id="IPR007016">
    <property type="entry name" value="O-antigen_ligase-rel_domated"/>
</dbReference>
<accession>A0A2A7B4S9</accession>
<keyword evidence="4 5" id="KW-0472">Membrane</keyword>
<gene>
    <name evidence="7" type="ORF">CHR60_06165</name>
</gene>
<sequence length="386" mass="44190">MKITYKINVYNLLTYLLVFAIIKPYFLPAGLRQASKIIILISVFLFTISREKKERIVNLSWLFSGCVLLSAVMAYLKGGYQDKDFLDALLYAVTFYDIYSFIGLCKQKDRFKETIKCLYNIVRLYCILTIVSILLVGTVNNSNQAAYIFGNKFTSSYLFIFFVALYGATHEMILWKNKICYIVLFISSIALTLYIGCATATVTLAVLFIATIVPLKKIRMLLLNERFAVTALIMSALVVLVMGQILKNEFVNNIVFGYFNRSYTVTGRLEIYNDYLLNIIRSRFWFGYGYSNSMMKNMTGLYANAQNGLLEIMVNMGFLSVVSLIVTVFWCFKNTLKTDKSFYISIIVYGMIIASIFEVALNWFFFLGICLIRWNCDADGSIRSSD</sequence>
<dbReference type="Pfam" id="PF04932">
    <property type="entry name" value="Wzy_C"/>
    <property type="match status" value="1"/>
</dbReference>
<dbReference type="OrthoDB" id="2086079at2"/>
<feature type="transmembrane region" description="Helical" evidence="5">
    <location>
        <begin position="117"/>
        <end position="139"/>
    </location>
</feature>
<evidence type="ECO:0000313" key="7">
    <source>
        <dbReference type="EMBL" id="PDX86338.1"/>
    </source>
</evidence>
<feature type="transmembrane region" description="Helical" evidence="5">
    <location>
        <begin position="145"/>
        <end position="167"/>
    </location>
</feature>
<feature type="transmembrane region" description="Helical" evidence="5">
    <location>
        <begin position="308"/>
        <end position="330"/>
    </location>
</feature>
<feature type="transmembrane region" description="Helical" evidence="5">
    <location>
        <begin position="88"/>
        <end position="105"/>
    </location>
</feature>
<feature type="transmembrane region" description="Helical" evidence="5">
    <location>
        <begin position="342"/>
        <end position="365"/>
    </location>
</feature>
<feature type="transmembrane region" description="Helical" evidence="5">
    <location>
        <begin position="33"/>
        <end position="49"/>
    </location>
</feature>
<evidence type="ECO:0000256" key="4">
    <source>
        <dbReference type="ARBA" id="ARBA00023136"/>
    </source>
</evidence>
<feature type="transmembrane region" description="Helical" evidence="5">
    <location>
        <begin position="56"/>
        <end position="76"/>
    </location>
</feature>
<protein>
    <recommendedName>
        <fullName evidence="6">O-antigen ligase-related domain-containing protein</fullName>
    </recommendedName>
</protein>
<dbReference type="AlphaFoldDB" id="A0A2A7B4S9"/>
<evidence type="ECO:0000256" key="5">
    <source>
        <dbReference type="SAM" id="Phobius"/>
    </source>
</evidence>
<evidence type="ECO:0000256" key="1">
    <source>
        <dbReference type="ARBA" id="ARBA00004141"/>
    </source>
</evidence>
<comment type="subcellular location">
    <subcellularLocation>
        <location evidence="1">Membrane</location>
        <topology evidence="1">Multi-pass membrane protein</topology>
    </subcellularLocation>
</comment>
<feature type="transmembrane region" description="Helical" evidence="5">
    <location>
        <begin position="227"/>
        <end position="246"/>
    </location>
</feature>
<feature type="domain" description="O-antigen ligase-related" evidence="6">
    <location>
        <begin position="188"/>
        <end position="323"/>
    </location>
</feature>
<keyword evidence="3 5" id="KW-1133">Transmembrane helix</keyword>
<evidence type="ECO:0000259" key="6">
    <source>
        <dbReference type="Pfam" id="PF04932"/>
    </source>
</evidence>
<proteinExistence type="predicted"/>
<dbReference type="RefSeq" id="WP_097792214.1">
    <property type="nucleotide sequence ID" value="NZ_NOUV01000014.1"/>
</dbReference>
<comment type="caution">
    <text evidence="7">The sequence shown here is derived from an EMBL/GenBank/DDBJ whole genome shotgun (WGS) entry which is preliminary data.</text>
</comment>
<keyword evidence="2 5" id="KW-0812">Transmembrane</keyword>
<evidence type="ECO:0000256" key="2">
    <source>
        <dbReference type="ARBA" id="ARBA00022692"/>
    </source>
</evidence>
<dbReference type="Proteomes" id="UP000220904">
    <property type="component" value="Unassembled WGS sequence"/>
</dbReference>
<feature type="transmembrane region" description="Helical" evidence="5">
    <location>
        <begin position="7"/>
        <end position="27"/>
    </location>
</feature>
<dbReference type="EMBL" id="NOUV01000014">
    <property type="protein sequence ID" value="PDX86338.1"/>
    <property type="molecule type" value="Genomic_DNA"/>
</dbReference>